<keyword evidence="3" id="KW-1185">Reference proteome</keyword>
<feature type="region of interest" description="Disordered" evidence="1">
    <location>
        <begin position="52"/>
        <end position="72"/>
    </location>
</feature>
<evidence type="ECO:0000256" key="1">
    <source>
        <dbReference type="SAM" id="MobiDB-lite"/>
    </source>
</evidence>
<dbReference type="AlphaFoldDB" id="A0A392RZM3"/>
<name>A0A392RZM3_9FABA</name>
<evidence type="ECO:0000313" key="2">
    <source>
        <dbReference type="EMBL" id="MCI41026.1"/>
    </source>
</evidence>
<organism evidence="2 3">
    <name type="scientific">Trifolium medium</name>
    <dbReference type="NCBI Taxonomy" id="97028"/>
    <lineage>
        <taxon>Eukaryota</taxon>
        <taxon>Viridiplantae</taxon>
        <taxon>Streptophyta</taxon>
        <taxon>Embryophyta</taxon>
        <taxon>Tracheophyta</taxon>
        <taxon>Spermatophyta</taxon>
        <taxon>Magnoliopsida</taxon>
        <taxon>eudicotyledons</taxon>
        <taxon>Gunneridae</taxon>
        <taxon>Pentapetalae</taxon>
        <taxon>rosids</taxon>
        <taxon>fabids</taxon>
        <taxon>Fabales</taxon>
        <taxon>Fabaceae</taxon>
        <taxon>Papilionoideae</taxon>
        <taxon>50 kb inversion clade</taxon>
        <taxon>NPAAA clade</taxon>
        <taxon>Hologalegina</taxon>
        <taxon>IRL clade</taxon>
        <taxon>Trifolieae</taxon>
        <taxon>Trifolium</taxon>
    </lineage>
</organism>
<comment type="caution">
    <text evidence="2">The sequence shown here is derived from an EMBL/GenBank/DDBJ whole genome shotgun (WGS) entry which is preliminary data.</text>
</comment>
<proteinExistence type="predicted"/>
<feature type="non-terminal residue" evidence="2">
    <location>
        <position position="72"/>
    </location>
</feature>
<dbReference type="EMBL" id="LXQA010286794">
    <property type="protein sequence ID" value="MCI41026.1"/>
    <property type="molecule type" value="Genomic_DNA"/>
</dbReference>
<reference evidence="2 3" key="1">
    <citation type="journal article" date="2018" name="Front. Plant Sci.">
        <title>Red Clover (Trifolium pratense) and Zigzag Clover (T. medium) - A Picture of Genomic Similarities and Differences.</title>
        <authorList>
            <person name="Dluhosova J."/>
            <person name="Istvanek J."/>
            <person name="Nedelnik J."/>
            <person name="Repkova J."/>
        </authorList>
    </citation>
    <scope>NUCLEOTIDE SEQUENCE [LARGE SCALE GENOMIC DNA]</scope>
    <source>
        <strain evidence="3">cv. 10/8</strain>
        <tissue evidence="2">Leaf</tissue>
    </source>
</reference>
<dbReference type="Proteomes" id="UP000265520">
    <property type="component" value="Unassembled WGS sequence"/>
</dbReference>
<sequence length="72" mass="8551">MQIISSVTYSIWYARNRKVFHNIDIPVTETVEAALKTFCEYQHNITSDRIEENPRLPVDRNNISWNPPPRTY</sequence>
<accession>A0A392RZM3</accession>
<evidence type="ECO:0000313" key="3">
    <source>
        <dbReference type="Proteomes" id="UP000265520"/>
    </source>
</evidence>
<protein>
    <submittedName>
        <fullName evidence="2">Uncharacterized protein</fullName>
    </submittedName>
</protein>